<dbReference type="Pfam" id="PF00144">
    <property type="entry name" value="Beta-lactamase"/>
    <property type="match status" value="1"/>
</dbReference>
<name>A0ABP0CIA1_9PEZI</name>
<dbReference type="PANTHER" id="PTHR43283:SF7">
    <property type="entry name" value="BETA-LACTAMASE-RELATED DOMAIN-CONTAINING PROTEIN"/>
    <property type="match status" value="1"/>
</dbReference>
<dbReference type="SUPFAM" id="SSF56601">
    <property type="entry name" value="beta-lactamase/transpeptidase-like"/>
    <property type="match status" value="1"/>
</dbReference>
<dbReference type="PANTHER" id="PTHR43283">
    <property type="entry name" value="BETA-LACTAMASE-RELATED"/>
    <property type="match status" value="1"/>
</dbReference>
<comment type="caution">
    <text evidence="2">The sequence shown here is derived from an EMBL/GenBank/DDBJ whole genome shotgun (WGS) entry which is preliminary data.</text>
</comment>
<evidence type="ECO:0000313" key="2">
    <source>
        <dbReference type="EMBL" id="CAK7231317.1"/>
    </source>
</evidence>
<dbReference type="InterPro" id="IPR012338">
    <property type="entry name" value="Beta-lactam/transpept-like"/>
</dbReference>
<dbReference type="InterPro" id="IPR001466">
    <property type="entry name" value="Beta-lactam-related"/>
</dbReference>
<evidence type="ECO:0000313" key="3">
    <source>
        <dbReference type="Proteomes" id="UP001642406"/>
    </source>
</evidence>
<sequence>MVTGKYRSTDASLPWDQRVDLDIFHDEKEQDSTKQWKLRYNDRKYALAPIAELVLVLDGNKVTTGFSAAFPHWITRGMNGRVVLEKYFDGMTSSTQHIISSCTKSITAVLAGIAIDQGLFGLDDDIASYFPDINTTWSQAPPVLVRHVLSMTAGTEHTVKDAQDLLESTDVEQLVLGWNQATPAGERYNYDNGLPSLIGCLIERTGGIPLVDFANKHLFAPVGITNESWTTMPTPKGRPYVSNSPVLAAGGMSLTLPDFLTIGQMLLHNGVYNGHRVVSEAYLAEATRQQTPNGDYPYGFYFHANQTTKADGTKEWIHLDGIDGYFMLGQGEQVLFISPEEQIIVAAFSSTWHRDRDAKPDRFAVIDCIKAALACI</sequence>
<dbReference type="Gene3D" id="3.40.710.10">
    <property type="entry name" value="DD-peptidase/beta-lactamase superfamily"/>
    <property type="match status" value="1"/>
</dbReference>
<dbReference type="EMBL" id="CAWUHC010000094">
    <property type="protein sequence ID" value="CAK7231317.1"/>
    <property type="molecule type" value="Genomic_DNA"/>
</dbReference>
<protein>
    <recommendedName>
        <fullName evidence="1">Beta-lactamase-related domain-containing protein</fullName>
    </recommendedName>
</protein>
<reference evidence="2 3" key="1">
    <citation type="submission" date="2024-01" db="EMBL/GenBank/DDBJ databases">
        <authorList>
            <person name="Allen C."/>
            <person name="Tagirdzhanova G."/>
        </authorList>
    </citation>
    <scope>NUCLEOTIDE SEQUENCE [LARGE SCALE GENOMIC DNA]</scope>
</reference>
<dbReference type="Proteomes" id="UP001642406">
    <property type="component" value="Unassembled WGS sequence"/>
</dbReference>
<proteinExistence type="predicted"/>
<accession>A0ABP0CIA1</accession>
<feature type="domain" description="Beta-lactamase-related" evidence="1">
    <location>
        <begin position="79"/>
        <end position="364"/>
    </location>
</feature>
<gene>
    <name evidence="2" type="ORF">SBRCBS47491_007889</name>
</gene>
<organism evidence="2 3">
    <name type="scientific">Sporothrix bragantina</name>
    <dbReference type="NCBI Taxonomy" id="671064"/>
    <lineage>
        <taxon>Eukaryota</taxon>
        <taxon>Fungi</taxon>
        <taxon>Dikarya</taxon>
        <taxon>Ascomycota</taxon>
        <taxon>Pezizomycotina</taxon>
        <taxon>Sordariomycetes</taxon>
        <taxon>Sordariomycetidae</taxon>
        <taxon>Ophiostomatales</taxon>
        <taxon>Ophiostomataceae</taxon>
        <taxon>Sporothrix</taxon>
    </lineage>
</organism>
<evidence type="ECO:0000259" key="1">
    <source>
        <dbReference type="Pfam" id="PF00144"/>
    </source>
</evidence>
<dbReference type="InterPro" id="IPR050789">
    <property type="entry name" value="Diverse_Enzym_Activities"/>
</dbReference>
<keyword evidence="3" id="KW-1185">Reference proteome</keyword>